<dbReference type="Proteomes" id="UP000289738">
    <property type="component" value="Chromosome A02"/>
</dbReference>
<name>A0A445EEE0_ARAHY</name>
<keyword evidence="2" id="KW-0472">Membrane</keyword>
<comment type="caution">
    <text evidence="3">The sequence shown here is derived from an EMBL/GenBank/DDBJ whole genome shotgun (WGS) entry which is preliminary data.</text>
</comment>
<evidence type="ECO:0000313" key="3">
    <source>
        <dbReference type="EMBL" id="RYR73886.1"/>
    </source>
</evidence>
<accession>A0A445EEE0</accession>
<feature type="region of interest" description="Disordered" evidence="1">
    <location>
        <begin position="195"/>
        <end position="220"/>
    </location>
</feature>
<protein>
    <submittedName>
        <fullName evidence="3">Uncharacterized protein</fullName>
    </submittedName>
</protein>
<gene>
    <name evidence="3" type="ORF">Ahy_A02g008445</name>
</gene>
<sequence>MEGQQWWRLRFSFRNATIVVCFINVVTALFLLHGFLTSSYTRNKLSSPNSNPGYTVYDTLFKEAQLSYIKESEEIRLAMLPLELIKRVREIEQDVYTESETAQKKDLKQTAAVDLSKRLKDIRSLNDAASLKALEEWRRRKMERARQRQMEKNGTTSSQAEDTECSRTMLLLEECLAKEREDGGKWKMKWFGRRGEEGEASESIATDRRKGGGCLDVLRK</sequence>
<keyword evidence="2" id="KW-1133">Transmembrane helix</keyword>
<dbReference type="EMBL" id="SDMP01000002">
    <property type="protein sequence ID" value="RYR73886.1"/>
    <property type="molecule type" value="Genomic_DNA"/>
</dbReference>
<feature type="transmembrane region" description="Helical" evidence="2">
    <location>
        <begin position="12"/>
        <end position="36"/>
    </location>
</feature>
<organism evidence="3 4">
    <name type="scientific">Arachis hypogaea</name>
    <name type="common">Peanut</name>
    <dbReference type="NCBI Taxonomy" id="3818"/>
    <lineage>
        <taxon>Eukaryota</taxon>
        <taxon>Viridiplantae</taxon>
        <taxon>Streptophyta</taxon>
        <taxon>Embryophyta</taxon>
        <taxon>Tracheophyta</taxon>
        <taxon>Spermatophyta</taxon>
        <taxon>Magnoliopsida</taxon>
        <taxon>eudicotyledons</taxon>
        <taxon>Gunneridae</taxon>
        <taxon>Pentapetalae</taxon>
        <taxon>rosids</taxon>
        <taxon>fabids</taxon>
        <taxon>Fabales</taxon>
        <taxon>Fabaceae</taxon>
        <taxon>Papilionoideae</taxon>
        <taxon>50 kb inversion clade</taxon>
        <taxon>dalbergioids sensu lato</taxon>
        <taxon>Dalbergieae</taxon>
        <taxon>Pterocarpus clade</taxon>
        <taxon>Arachis</taxon>
    </lineage>
</organism>
<dbReference type="STRING" id="3818.A0A445EEE0"/>
<dbReference type="AlphaFoldDB" id="A0A445EEE0"/>
<keyword evidence="2" id="KW-0812">Transmembrane</keyword>
<keyword evidence="4" id="KW-1185">Reference proteome</keyword>
<evidence type="ECO:0000256" key="2">
    <source>
        <dbReference type="SAM" id="Phobius"/>
    </source>
</evidence>
<proteinExistence type="predicted"/>
<dbReference type="PANTHER" id="PTHR33344">
    <property type="entry name" value="OS02G0761600 PROTEIN"/>
    <property type="match status" value="1"/>
</dbReference>
<evidence type="ECO:0000256" key="1">
    <source>
        <dbReference type="SAM" id="MobiDB-lite"/>
    </source>
</evidence>
<reference evidence="3 4" key="1">
    <citation type="submission" date="2019-01" db="EMBL/GenBank/DDBJ databases">
        <title>Sequencing of cultivated peanut Arachis hypogaea provides insights into genome evolution and oil improvement.</title>
        <authorList>
            <person name="Chen X."/>
        </authorList>
    </citation>
    <scope>NUCLEOTIDE SEQUENCE [LARGE SCALE GENOMIC DNA]</scope>
    <source>
        <strain evidence="4">cv. Fuhuasheng</strain>
        <tissue evidence="3">Leaves</tissue>
    </source>
</reference>
<dbReference type="PANTHER" id="PTHR33344:SF7">
    <property type="entry name" value="TRANSMEMBRANE PROTEIN"/>
    <property type="match status" value="1"/>
</dbReference>
<evidence type="ECO:0000313" key="4">
    <source>
        <dbReference type="Proteomes" id="UP000289738"/>
    </source>
</evidence>